<sequence>MRRKKKDSLGLFQVLLFTTFFYVWSFVDSGPTGTHTLQAQTATLPFRPIGSASAVDRYSQPRRFTEPARDSQWQRDAQPGAYRQPERDSGVRYIETGYRDDMRRTDAYGNVRQVSMQSGGFTLPSGGGSAPLPNEYTPPPLNTPPNLLPGGTQPPAPSGNLQTAPTMTQPQLAPPPTYSGPAYNAPPATENSAPRSLPTPGTGTQSYPSGPVADYQPVAPPQLSNGGFATMSDCRLITPASSYSAMSPYGDTCGGVAPTGYSGTYVAPPAQIAAPAAMPAYPTPPPGALVGSPTAAPVGSLVTFGQETFPVQVGQGLWGQPVAYVPGQRFRNWLRYFSF</sequence>
<dbReference type="EMBL" id="JACHXU010000014">
    <property type="protein sequence ID" value="MBB3208099.1"/>
    <property type="molecule type" value="Genomic_DNA"/>
</dbReference>
<feature type="compositionally biased region" description="Polar residues" evidence="1">
    <location>
        <begin position="189"/>
        <end position="208"/>
    </location>
</feature>
<feature type="compositionally biased region" description="Pro residues" evidence="1">
    <location>
        <begin position="136"/>
        <end position="157"/>
    </location>
</feature>
<protein>
    <submittedName>
        <fullName evidence="2">Uncharacterized protein</fullName>
    </submittedName>
</protein>
<comment type="caution">
    <text evidence="2">The sequence shown here is derived from an EMBL/GenBank/DDBJ whole genome shotgun (WGS) entry which is preliminary data.</text>
</comment>
<evidence type="ECO:0000256" key="1">
    <source>
        <dbReference type="SAM" id="MobiDB-lite"/>
    </source>
</evidence>
<name>A0A7W5E1K4_9BACT</name>
<evidence type="ECO:0000313" key="2">
    <source>
        <dbReference type="EMBL" id="MBB3208099.1"/>
    </source>
</evidence>
<feature type="compositionally biased region" description="Basic and acidic residues" evidence="1">
    <location>
        <begin position="63"/>
        <end position="73"/>
    </location>
</feature>
<proteinExistence type="predicted"/>
<dbReference type="AlphaFoldDB" id="A0A7W5E1K4"/>
<evidence type="ECO:0000313" key="3">
    <source>
        <dbReference type="Proteomes" id="UP000536179"/>
    </source>
</evidence>
<organism evidence="2 3">
    <name type="scientific">Aporhodopirellula rubra</name>
    <dbReference type="NCBI Taxonomy" id="980271"/>
    <lineage>
        <taxon>Bacteria</taxon>
        <taxon>Pseudomonadati</taxon>
        <taxon>Planctomycetota</taxon>
        <taxon>Planctomycetia</taxon>
        <taxon>Pirellulales</taxon>
        <taxon>Pirellulaceae</taxon>
        <taxon>Aporhodopirellula</taxon>
    </lineage>
</organism>
<reference evidence="2 3" key="1">
    <citation type="submission" date="2020-08" db="EMBL/GenBank/DDBJ databases">
        <title>Genomic Encyclopedia of Type Strains, Phase III (KMG-III): the genomes of soil and plant-associated and newly described type strains.</title>
        <authorList>
            <person name="Whitman W."/>
        </authorList>
    </citation>
    <scope>NUCLEOTIDE SEQUENCE [LARGE SCALE GENOMIC DNA]</scope>
    <source>
        <strain evidence="2 3">CECT 8075</strain>
    </source>
</reference>
<accession>A0A7W5E1K4</accession>
<feature type="compositionally biased region" description="Polar residues" evidence="1">
    <location>
        <begin position="159"/>
        <end position="171"/>
    </location>
</feature>
<dbReference type="Proteomes" id="UP000536179">
    <property type="component" value="Unassembled WGS sequence"/>
</dbReference>
<keyword evidence="3" id="KW-1185">Reference proteome</keyword>
<dbReference type="RefSeq" id="WP_184306348.1">
    <property type="nucleotide sequence ID" value="NZ_JACHXU010000014.1"/>
</dbReference>
<feature type="region of interest" description="Disordered" evidence="1">
    <location>
        <begin position="117"/>
        <end position="220"/>
    </location>
</feature>
<gene>
    <name evidence="2" type="ORF">FHS27_003926</name>
</gene>
<feature type="region of interest" description="Disordered" evidence="1">
    <location>
        <begin position="55"/>
        <end position="90"/>
    </location>
</feature>